<name>A0AAD7G4T9_MYCRO</name>
<evidence type="ECO:0000256" key="1">
    <source>
        <dbReference type="ARBA" id="ARBA00023117"/>
    </source>
</evidence>
<dbReference type="InterPro" id="IPR036427">
    <property type="entry name" value="Bromodomain-like_sf"/>
</dbReference>
<gene>
    <name evidence="2" type="ORF">B0H17DRAFT_1145223</name>
</gene>
<keyword evidence="1" id="KW-0103">Bromodomain</keyword>
<dbReference type="Gene3D" id="1.20.920.10">
    <property type="entry name" value="Bromodomain-like"/>
    <property type="match status" value="1"/>
</dbReference>
<dbReference type="AlphaFoldDB" id="A0AAD7G4T9"/>
<accession>A0AAD7G4T9</accession>
<protein>
    <submittedName>
        <fullName evidence="2">Uncharacterized protein</fullName>
    </submittedName>
</protein>
<reference evidence="2" key="1">
    <citation type="submission" date="2023-03" db="EMBL/GenBank/DDBJ databases">
        <title>Massive genome expansion in bonnet fungi (Mycena s.s.) driven by repeated elements and novel gene families across ecological guilds.</title>
        <authorList>
            <consortium name="Lawrence Berkeley National Laboratory"/>
            <person name="Harder C.B."/>
            <person name="Miyauchi S."/>
            <person name="Viragh M."/>
            <person name="Kuo A."/>
            <person name="Thoen E."/>
            <person name="Andreopoulos B."/>
            <person name="Lu D."/>
            <person name="Skrede I."/>
            <person name="Drula E."/>
            <person name="Henrissat B."/>
            <person name="Morin E."/>
            <person name="Kohler A."/>
            <person name="Barry K."/>
            <person name="LaButti K."/>
            <person name="Morin E."/>
            <person name="Salamov A."/>
            <person name="Lipzen A."/>
            <person name="Mereny Z."/>
            <person name="Hegedus B."/>
            <person name="Baldrian P."/>
            <person name="Stursova M."/>
            <person name="Weitz H."/>
            <person name="Taylor A."/>
            <person name="Grigoriev I.V."/>
            <person name="Nagy L.G."/>
            <person name="Martin F."/>
            <person name="Kauserud H."/>
        </authorList>
    </citation>
    <scope>NUCLEOTIDE SEQUENCE</scope>
    <source>
        <strain evidence="2">CBHHK067</strain>
    </source>
</reference>
<keyword evidence="3" id="KW-1185">Reference proteome</keyword>
<evidence type="ECO:0000313" key="3">
    <source>
        <dbReference type="Proteomes" id="UP001221757"/>
    </source>
</evidence>
<dbReference type="EMBL" id="JARKIE010000267">
    <property type="protein sequence ID" value="KAJ7659837.1"/>
    <property type="molecule type" value="Genomic_DNA"/>
</dbReference>
<dbReference type="GO" id="GO:0006325">
    <property type="term" value="P:chromatin organization"/>
    <property type="evidence" value="ECO:0007669"/>
    <property type="project" value="UniProtKB-ARBA"/>
</dbReference>
<dbReference type="Proteomes" id="UP001221757">
    <property type="component" value="Unassembled WGS sequence"/>
</dbReference>
<comment type="caution">
    <text evidence="2">The sequence shown here is derived from an EMBL/GenBank/DDBJ whole genome shotgun (WGS) entry which is preliminary data.</text>
</comment>
<proteinExistence type="predicted"/>
<sequence>MLCGLHTADPICMSYPMVEALQQTVHWIWTPRFGAEVVAAIQTCLLDYPDVELQERKEREQERNFAVLQAMAQKDLRKKLALTWPAYYKIIKEPILIAYIKKYSMQPKLINSTSAYTVLWHHLFDNTHQFDQPGSLIYQDADFLQGVLNQTLQELSTVHHVPGPAIHTEMNS</sequence>
<dbReference type="SUPFAM" id="SSF47370">
    <property type="entry name" value="Bromodomain"/>
    <property type="match status" value="1"/>
</dbReference>
<organism evidence="2 3">
    <name type="scientific">Mycena rosella</name>
    <name type="common">Pink bonnet</name>
    <name type="synonym">Agaricus rosellus</name>
    <dbReference type="NCBI Taxonomy" id="1033263"/>
    <lineage>
        <taxon>Eukaryota</taxon>
        <taxon>Fungi</taxon>
        <taxon>Dikarya</taxon>
        <taxon>Basidiomycota</taxon>
        <taxon>Agaricomycotina</taxon>
        <taxon>Agaricomycetes</taxon>
        <taxon>Agaricomycetidae</taxon>
        <taxon>Agaricales</taxon>
        <taxon>Marasmiineae</taxon>
        <taxon>Mycenaceae</taxon>
        <taxon>Mycena</taxon>
    </lineage>
</organism>
<evidence type="ECO:0000313" key="2">
    <source>
        <dbReference type="EMBL" id="KAJ7659837.1"/>
    </source>
</evidence>